<protein>
    <submittedName>
        <fullName evidence="10">Glycosyl transferase 8 C-terminal family protein</fullName>
    </submittedName>
</protein>
<proteinExistence type="inferred from homology"/>
<keyword evidence="7" id="KW-0460">Magnesium</keyword>
<evidence type="ECO:0000256" key="2">
    <source>
        <dbReference type="ARBA" id="ARBA00004713"/>
    </source>
</evidence>
<dbReference type="KEGG" id="cpra:CPter91_1143"/>
<dbReference type="Gene3D" id="3.90.550.10">
    <property type="entry name" value="Spore Coat Polysaccharide Biosynthesis Protein SpsA, Chain A"/>
    <property type="match status" value="1"/>
</dbReference>
<dbReference type="RefSeq" id="WP_061937937.1">
    <property type="nucleotide sequence ID" value="NZ_CP013234.1"/>
</dbReference>
<keyword evidence="6" id="KW-0479">Metal-binding</keyword>
<evidence type="ECO:0000259" key="9">
    <source>
        <dbReference type="Pfam" id="PF08437"/>
    </source>
</evidence>
<feature type="domain" description="Glycosyl transferase family 8 C-terminal" evidence="9">
    <location>
        <begin position="284"/>
        <end position="336"/>
    </location>
</feature>
<dbReference type="STRING" id="279113.CPter91_1143"/>
<keyword evidence="4" id="KW-0328">Glycosyltransferase</keyword>
<dbReference type="InterPro" id="IPR029044">
    <property type="entry name" value="Nucleotide-diphossugar_trans"/>
</dbReference>
<evidence type="ECO:0000256" key="7">
    <source>
        <dbReference type="ARBA" id="ARBA00022842"/>
    </source>
</evidence>
<accession>A0A127Q0H0</accession>
<comment type="pathway">
    <text evidence="2">Bacterial outer membrane biogenesis; LPS core biosynthesis.</text>
</comment>
<organism evidence="10 11">
    <name type="scientific">Collimonas pratensis</name>
    <dbReference type="NCBI Taxonomy" id="279113"/>
    <lineage>
        <taxon>Bacteria</taxon>
        <taxon>Pseudomonadati</taxon>
        <taxon>Pseudomonadota</taxon>
        <taxon>Betaproteobacteria</taxon>
        <taxon>Burkholderiales</taxon>
        <taxon>Oxalobacteraceae</taxon>
        <taxon>Collimonas</taxon>
    </lineage>
</organism>
<dbReference type="PANTHER" id="PTHR13778:SF47">
    <property type="entry name" value="LIPOPOLYSACCHARIDE 1,3-GALACTOSYLTRANSFERASE"/>
    <property type="match status" value="1"/>
</dbReference>
<evidence type="ECO:0000313" key="11">
    <source>
        <dbReference type="Proteomes" id="UP000074561"/>
    </source>
</evidence>
<comment type="cofactor">
    <cofactor evidence="1">
        <name>Mg(2+)</name>
        <dbReference type="ChEBI" id="CHEBI:18420"/>
    </cofactor>
</comment>
<dbReference type="GO" id="GO:0046872">
    <property type="term" value="F:metal ion binding"/>
    <property type="evidence" value="ECO:0007669"/>
    <property type="project" value="UniProtKB-KW"/>
</dbReference>
<dbReference type="EMBL" id="CP013234">
    <property type="protein sequence ID" value="AMP03527.1"/>
    <property type="molecule type" value="Genomic_DNA"/>
</dbReference>
<dbReference type="InterPro" id="IPR050748">
    <property type="entry name" value="Glycosyltrans_8_dom-fam"/>
</dbReference>
<evidence type="ECO:0000256" key="8">
    <source>
        <dbReference type="ARBA" id="ARBA00022985"/>
    </source>
</evidence>
<dbReference type="Pfam" id="PF01501">
    <property type="entry name" value="Glyco_transf_8"/>
    <property type="match status" value="1"/>
</dbReference>
<dbReference type="PATRIC" id="fig|279113.9.peg.1142"/>
<evidence type="ECO:0000256" key="4">
    <source>
        <dbReference type="ARBA" id="ARBA00022676"/>
    </source>
</evidence>
<dbReference type="OrthoDB" id="5672604at2"/>
<reference evidence="10 11" key="1">
    <citation type="submission" date="2015-11" db="EMBL/GenBank/DDBJ databases">
        <title>Exploring the genomic traits of fungus-feeding bacterial genus Collimonas.</title>
        <authorList>
            <person name="Song C."/>
            <person name="Schmidt R."/>
            <person name="de Jager V."/>
            <person name="Krzyzanowska D."/>
            <person name="Jongedijk E."/>
            <person name="Cankar K."/>
            <person name="Beekwilder J."/>
            <person name="van Veen A."/>
            <person name="de Boer W."/>
            <person name="van Veen J.A."/>
            <person name="Garbeva P."/>
        </authorList>
    </citation>
    <scope>NUCLEOTIDE SEQUENCE [LARGE SCALE GENOMIC DNA]</scope>
    <source>
        <strain evidence="10 11">Ter91</strain>
    </source>
</reference>
<name>A0A127Q0H0_9BURK</name>
<sequence length="346" mass="39783">MITSFAACDMHAGEALAMHAGKAGNMENDQEFHIAFGVDANYFRGMGVAIASIVEKNRATHFVFHVFAFQVSDADQRRLDQLKKAGSVDVVVHIIDPSVFDEFSAFPSFSHFSSAIFTRLLIPAALQRITKRVLYVDADVLCVDSIAELISLDISNAIAAVVEDSGAEAVKMQCEKLDLEHRRYFNSGILYINIENWIANNITQLTILKVLESEKKFMFPDQDALNIILDGRATFIDPKWNFQYNVEGFLKQGDVEFTYPREVKFIHFTGRLKPWHNWNLHKSKYLFQKYQKVSPWAAMPLDAPRNHKEMKMFSQFLFKRKHVIKGVAWYCRYMLNRFMTVTLKSQ</sequence>
<evidence type="ECO:0000256" key="3">
    <source>
        <dbReference type="ARBA" id="ARBA00006351"/>
    </source>
</evidence>
<dbReference type="Proteomes" id="UP000074561">
    <property type="component" value="Chromosome"/>
</dbReference>
<comment type="similarity">
    <text evidence="3">Belongs to the glycosyltransferase 8 family.</text>
</comment>
<dbReference type="AlphaFoldDB" id="A0A127Q0H0"/>
<dbReference type="Pfam" id="PF08437">
    <property type="entry name" value="Glyco_transf_8C"/>
    <property type="match status" value="1"/>
</dbReference>
<dbReference type="GO" id="GO:0008918">
    <property type="term" value="F:lipopolysaccharide 3-alpha-galactosyltransferase activity"/>
    <property type="evidence" value="ECO:0007669"/>
    <property type="project" value="InterPro"/>
</dbReference>
<evidence type="ECO:0000256" key="5">
    <source>
        <dbReference type="ARBA" id="ARBA00022679"/>
    </source>
</evidence>
<dbReference type="PANTHER" id="PTHR13778">
    <property type="entry name" value="GLYCOSYLTRANSFERASE 8 DOMAIN-CONTAINING PROTEIN"/>
    <property type="match status" value="1"/>
</dbReference>
<keyword evidence="8" id="KW-0448">Lipopolysaccharide biosynthesis</keyword>
<keyword evidence="5 10" id="KW-0808">Transferase</keyword>
<evidence type="ECO:0000256" key="1">
    <source>
        <dbReference type="ARBA" id="ARBA00001946"/>
    </source>
</evidence>
<dbReference type="CDD" id="cd04194">
    <property type="entry name" value="GT8_A4GalT_like"/>
    <property type="match status" value="1"/>
</dbReference>
<dbReference type="InterPro" id="IPR013645">
    <property type="entry name" value="Glyco_transf_8N"/>
</dbReference>
<gene>
    <name evidence="10" type="ORF">CPter91_1143</name>
</gene>
<evidence type="ECO:0000256" key="6">
    <source>
        <dbReference type="ARBA" id="ARBA00022723"/>
    </source>
</evidence>
<evidence type="ECO:0000313" key="10">
    <source>
        <dbReference type="EMBL" id="AMP03527.1"/>
    </source>
</evidence>
<dbReference type="SUPFAM" id="SSF53448">
    <property type="entry name" value="Nucleotide-diphospho-sugar transferases"/>
    <property type="match status" value="1"/>
</dbReference>
<dbReference type="InterPro" id="IPR002495">
    <property type="entry name" value="Glyco_trans_8"/>
</dbReference>